<dbReference type="EMBL" id="OU896708">
    <property type="protein sequence ID" value="CAH1155448.1"/>
    <property type="molecule type" value="Genomic_DNA"/>
</dbReference>
<proteinExistence type="predicted"/>
<gene>
    <name evidence="1" type="ORF">PHAECO_LOCUS6745</name>
</gene>
<dbReference type="PANTHER" id="PTHR34927">
    <property type="entry name" value="IQ DOMAIN-CONTAINING PROTEIN K"/>
    <property type="match status" value="1"/>
</dbReference>
<dbReference type="InterPro" id="IPR043408">
    <property type="entry name" value="IQCK"/>
</dbReference>
<keyword evidence="2" id="KW-1185">Reference proteome</keyword>
<dbReference type="PROSITE" id="PS50096">
    <property type="entry name" value="IQ"/>
    <property type="match status" value="1"/>
</dbReference>
<reference evidence="1" key="1">
    <citation type="submission" date="2022-01" db="EMBL/GenBank/DDBJ databases">
        <authorList>
            <person name="King R."/>
        </authorList>
    </citation>
    <scope>NUCLEOTIDE SEQUENCE</scope>
</reference>
<dbReference type="OrthoDB" id="2155538at2759"/>
<sequence>MEATSILNNGGKNDIESNRSYQDNSIDLVTIEEIMENYEENKIAIQKYIKFKCDECEVDPSPVGAFLNEKIIPTLRDGLCKMLREVKQDDSFYKPRSTLNGLDFLSEYLYNMNPLHPERKSNWTYIFDVQWVVDFLENSPRPFYPLSLIWSKDVAAKKIQSFWKGYCDRKKEEVREIREFWKNIDGKEGVHYPPIEVTYEVDDTNNQ</sequence>
<organism evidence="1 2">
    <name type="scientific">Phaedon cochleariae</name>
    <name type="common">Mustard beetle</name>
    <dbReference type="NCBI Taxonomy" id="80249"/>
    <lineage>
        <taxon>Eukaryota</taxon>
        <taxon>Metazoa</taxon>
        <taxon>Ecdysozoa</taxon>
        <taxon>Arthropoda</taxon>
        <taxon>Hexapoda</taxon>
        <taxon>Insecta</taxon>
        <taxon>Pterygota</taxon>
        <taxon>Neoptera</taxon>
        <taxon>Endopterygota</taxon>
        <taxon>Coleoptera</taxon>
        <taxon>Polyphaga</taxon>
        <taxon>Cucujiformia</taxon>
        <taxon>Chrysomeloidea</taxon>
        <taxon>Chrysomelidae</taxon>
        <taxon>Chrysomelinae</taxon>
        <taxon>Chrysomelini</taxon>
        <taxon>Phaedon</taxon>
    </lineage>
</organism>
<evidence type="ECO:0000313" key="1">
    <source>
        <dbReference type="EMBL" id="CAH1155448.1"/>
    </source>
</evidence>
<dbReference type="AlphaFoldDB" id="A0A9P0DIZ3"/>
<evidence type="ECO:0000313" key="2">
    <source>
        <dbReference type="Proteomes" id="UP001153737"/>
    </source>
</evidence>
<dbReference type="Proteomes" id="UP001153737">
    <property type="component" value="Chromosome 2"/>
</dbReference>
<reference evidence="1" key="2">
    <citation type="submission" date="2022-10" db="EMBL/GenBank/DDBJ databases">
        <authorList>
            <consortium name="ENA_rothamsted_submissions"/>
            <consortium name="culmorum"/>
            <person name="King R."/>
        </authorList>
    </citation>
    <scope>NUCLEOTIDE SEQUENCE</scope>
</reference>
<dbReference type="PANTHER" id="PTHR34927:SF1">
    <property type="entry name" value="IQ DOMAIN-CONTAINING PROTEIN K"/>
    <property type="match status" value="1"/>
</dbReference>
<name>A0A9P0DIZ3_PHACE</name>
<protein>
    <submittedName>
        <fullName evidence="1">Uncharacterized protein</fullName>
    </submittedName>
</protein>
<accession>A0A9P0DIZ3</accession>